<dbReference type="PANTHER" id="PTHR11078">
    <property type="entry name" value="N UTILIZATION SUBSTANCE PROTEIN B-RELATED"/>
    <property type="match status" value="1"/>
</dbReference>
<organism evidence="9 10">
    <name type="scientific">Halolactibacillus halophilus</name>
    <dbReference type="NCBI Taxonomy" id="306540"/>
    <lineage>
        <taxon>Bacteria</taxon>
        <taxon>Bacillati</taxon>
        <taxon>Bacillota</taxon>
        <taxon>Bacilli</taxon>
        <taxon>Bacillales</taxon>
        <taxon>Bacillaceae</taxon>
        <taxon>Halolactibacillus</taxon>
    </lineage>
</organism>
<evidence type="ECO:0000256" key="5">
    <source>
        <dbReference type="ARBA" id="ARBA00023163"/>
    </source>
</evidence>
<reference evidence="8 11" key="2">
    <citation type="submission" date="2019-07" db="EMBL/GenBank/DDBJ databases">
        <title>Whole genome shotgun sequence of Halolactibacillus halophilus NBRC 100868.</title>
        <authorList>
            <person name="Hosoyama A."/>
            <person name="Uohara A."/>
            <person name="Ohji S."/>
            <person name="Ichikawa N."/>
        </authorList>
    </citation>
    <scope>NUCLEOTIDE SEQUENCE [LARGE SCALE GENOMIC DNA]</scope>
    <source>
        <strain evidence="8 11">NBRC 100868</strain>
    </source>
</reference>
<dbReference type="SUPFAM" id="SSF48013">
    <property type="entry name" value="NusB-like"/>
    <property type="match status" value="1"/>
</dbReference>
<dbReference type="RefSeq" id="WP_089833827.1">
    <property type="nucleotide sequence ID" value="NZ_BJWI01000055.1"/>
</dbReference>
<sequence length="126" mass="14387">MKRRLAREKAFQVLFSLDNEDFDVKEAITLSMEDEEVDDFLSTLIHGVVENKETIDNKIDQTLEKWSFKRLATVEKTLLRLATYEIDSTLQTPIGVAINEAVELAKVYGDEKSGKFVNGVLSKLYK</sequence>
<dbReference type="EMBL" id="FOXC01000052">
    <property type="protein sequence ID" value="SFP74498.1"/>
    <property type="molecule type" value="Genomic_DNA"/>
</dbReference>
<keyword evidence="3 6" id="KW-0694">RNA-binding</keyword>
<dbReference type="GO" id="GO:0003723">
    <property type="term" value="F:RNA binding"/>
    <property type="evidence" value="ECO:0007669"/>
    <property type="project" value="UniProtKB-UniRule"/>
</dbReference>
<evidence type="ECO:0000256" key="6">
    <source>
        <dbReference type="HAMAP-Rule" id="MF_00073"/>
    </source>
</evidence>
<proteinExistence type="inferred from homology"/>
<evidence type="ECO:0000256" key="1">
    <source>
        <dbReference type="ARBA" id="ARBA00005952"/>
    </source>
</evidence>
<dbReference type="InterPro" id="IPR006027">
    <property type="entry name" value="NusB_RsmB_TIM44"/>
</dbReference>
<dbReference type="PANTHER" id="PTHR11078:SF3">
    <property type="entry name" value="ANTITERMINATION NUSB DOMAIN-CONTAINING PROTEIN"/>
    <property type="match status" value="1"/>
</dbReference>
<comment type="similarity">
    <text evidence="1 6">Belongs to the NusB family.</text>
</comment>
<evidence type="ECO:0000259" key="7">
    <source>
        <dbReference type="Pfam" id="PF01029"/>
    </source>
</evidence>
<evidence type="ECO:0000256" key="4">
    <source>
        <dbReference type="ARBA" id="ARBA00023015"/>
    </source>
</evidence>
<evidence type="ECO:0000313" key="10">
    <source>
        <dbReference type="Proteomes" id="UP000242243"/>
    </source>
</evidence>
<evidence type="ECO:0000256" key="2">
    <source>
        <dbReference type="ARBA" id="ARBA00022814"/>
    </source>
</evidence>
<keyword evidence="11" id="KW-1185">Reference proteome</keyword>
<evidence type="ECO:0000313" key="11">
    <source>
        <dbReference type="Proteomes" id="UP000321547"/>
    </source>
</evidence>
<evidence type="ECO:0000313" key="9">
    <source>
        <dbReference type="EMBL" id="SFP74498.1"/>
    </source>
</evidence>
<keyword evidence="4 6" id="KW-0805">Transcription regulation</keyword>
<dbReference type="Proteomes" id="UP000321547">
    <property type="component" value="Unassembled WGS sequence"/>
</dbReference>
<dbReference type="STRING" id="306540.SAMN05421839_15210"/>
<dbReference type="EMBL" id="BJWI01000055">
    <property type="protein sequence ID" value="GEM02733.1"/>
    <property type="molecule type" value="Genomic_DNA"/>
</dbReference>
<dbReference type="GO" id="GO:0031564">
    <property type="term" value="P:transcription antitermination"/>
    <property type="evidence" value="ECO:0007669"/>
    <property type="project" value="UniProtKB-KW"/>
</dbReference>
<comment type="function">
    <text evidence="6">Involved in transcription antitermination. Required for transcription of ribosomal RNA (rRNA) genes. Binds specifically to the boxA antiterminator sequence of the ribosomal RNA (rrn) operons.</text>
</comment>
<evidence type="ECO:0000313" key="8">
    <source>
        <dbReference type="EMBL" id="GEM02733.1"/>
    </source>
</evidence>
<dbReference type="HAMAP" id="MF_00073">
    <property type="entry name" value="NusB"/>
    <property type="match status" value="1"/>
</dbReference>
<keyword evidence="5 6" id="KW-0804">Transcription</keyword>
<name>A0A1I5SUY5_9BACI</name>
<accession>A0A1I5SUY5</accession>
<dbReference type="OrthoDB" id="9811381at2"/>
<gene>
    <name evidence="6 8" type="primary">nusB</name>
    <name evidence="8" type="ORF">HHA03_22650</name>
    <name evidence="9" type="ORF">SAMN05421839_15210</name>
</gene>
<dbReference type="InterPro" id="IPR011605">
    <property type="entry name" value="NusB_fam"/>
</dbReference>
<keyword evidence="2 6" id="KW-0889">Transcription antitermination</keyword>
<dbReference type="GO" id="GO:0006353">
    <property type="term" value="P:DNA-templated transcription termination"/>
    <property type="evidence" value="ECO:0007669"/>
    <property type="project" value="UniProtKB-UniRule"/>
</dbReference>
<evidence type="ECO:0000256" key="3">
    <source>
        <dbReference type="ARBA" id="ARBA00022884"/>
    </source>
</evidence>
<reference evidence="9 10" key="1">
    <citation type="submission" date="2016-10" db="EMBL/GenBank/DDBJ databases">
        <authorList>
            <person name="de Groot N.N."/>
        </authorList>
    </citation>
    <scope>NUCLEOTIDE SEQUENCE [LARGE SCALE GENOMIC DNA]</scope>
    <source>
        <strain evidence="9 10">DSM 17073</strain>
    </source>
</reference>
<dbReference type="InterPro" id="IPR035926">
    <property type="entry name" value="NusB-like_sf"/>
</dbReference>
<dbReference type="Pfam" id="PF01029">
    <property type="entry name" value="NusB"/>
    <property type="match status" value="1"/>
</dbReference>
<feature type="domain" description="NusB/RsmB/TIM44" evidence="7">
    <location>
        <begin position="6"/>
        <end position="126"/>
    </location>
</feature>
<dbReference type="Gene3D" id="1.10.940.10">
    <property type="entry name" value="NusB-like"/>
    <property type="match status" value="1"/>
</dbReference>
<dbReference type="NCBIfam" id="TIGR01951">
    <property type="entry name" value="nusB"/>
    <property type="match status" value="1"/>
</dbReference>
<protein>
    <recommendedName>
        <fullName evidence="6">Transcription antitermination protein NusB</fullName>
    </recommendedName>
    <alternativeName>
        <fullName evidence="6">Antitermination factor NusB</fullName>
    </alternativeName>
</protein>
<dbReference type="AlphaFoldDB" id="A0A1I5SUY5"/>
<dbReference type="Proteomes" id="UP000242243">
    <property type="component" value="Unassembled WGS sequence"/>
</dbReference>
<dbReference type="GO" id="GO:0005829">
    <property type="term" value="C:cytosol"/>
    <property type="evidence" value="ECO:0007669"/>
    <property type="project" value="TreeGrafter"/>
</dbReference>